<name>A0ABT2H0A7_9MICO</name>
<evidence type="ECO:0000313" key="2">
    <source>
        <dbReference type="EMBL" id="MCS5732881.1"/>
    </source>
</evidence>
<organism evidence="2 3">
    <name type="scientific">Herbiconiux daphne</name>
    <dbReference type="NCBI Taxonomy" id="2970914"/>
    <lineage>
        <taxon>Bacteria</taxon>
        <taxon>Bacillati</taxon>
        <taxon>Actinomycetota</taxon>
        <taxon>Actinomycetes</taxon>
        <taxon>Micrococcales</taxon>
        <taxon>Microbacteriaceae</taxon>
        <taxon>Herbiconiux</taxon>
    </lineage>
</organism>
<keyword evidence="3" id="KW-1185">Reference proteome</keyword>
<sequence length="159" mass="16776">MPLSDQLSALSVQAKNLEDSAADLHTKNSAKVHERLTELRGSLDQAQSELSAQASADADSLALGWADLQKSVADGFASLKADAAARKANRKADRADRAADNAELDAEDAIDFAVYALQEAEYYVLAAADARLAADEAKSAERPEPTSARLATSITTSDL</sequence>
<dbReference type="RefSeq" id="WP_259537550.1">
    <property type="nucleotide sequence ID" value="NZ_JANLCJ010000001.1"/>
</dbReference>
<accession>A0ABT2H0A7</accession>
<dbReference type="EMBL" id="JANLCJ010000001">
    <property type="protein sequence ID" value="MCS5732881.1"/>
    <property type="molecule type" value="Genomic_DNA"/>
</dbReference>
<proteinExistence type="predicted"/>
<feature type="region of interest" description="Disordered" evidence="1">
    <location>
        <begin position="135"/>
        <end position="159"/>
    </location>
</feature>
<comment type="caution">
    <text evidence="2">The sequence shown here is derived from an EMBL/GenBank/DDBJ whole genome shotgun (WGS) entry which is preliminary data.</text>
</comment>
<feature type="compositionally biased region" description="Polar residues" evidence="1">
    <location>
        <begin position="149"/>
        <end position="159"/>
    </location>
</feature>
<protein>
    <submittedName>
        <fullName evidence="2">Uncharacterized protein</fullName>
    </submittedName>
</protein>
<gene>
    <name evidence="2" type="ORF">N1032_03880</name>
</gene>
<reference evidence="2" key="1">
    <citation type="submission" date="2022-08" db="EMBL/GenBank/DDBJ databases">
        <authorList>
            <person name="Deng Y."/>
            <person name="Han X.-F."/>
            <person name="Zhang Y.-Q."/>
        </authorList>
    </citation>
    <scope>NUCLEOTIDE SEQUENCE</scope>
    <source>
        <strain evidence="2">CPCC 203386</strain>
    </source>
</reference>
<evidence type="ECO:0000256" key="1">
    <source>
        <dbReference type="SAM" id="MobiDB-lite"/>
    </source>
</evidence>
<feature type="compositionally biased region" description="Basic and acidic residues" evidence="1">
    <location>
        <begin position="135"/>
        <end position="144"/>
    </location>
</feature>
<evidence type="ECO:0000313" key="3">
    <source>
        <dbReference type="Proteomes" id="UP001165586"/>
    </source>
</evidence>
<dbReference type="Proteomes" id="UP001165586">
    <property type="component" value="Unassembled WGS sequence"/>
</dbReference>